<feature type="signal peptide" evidence="7">
    <location>
        <begin position="1"/>
        <end position="27"/>
    </location>
</feature>
<dbReference type="InterPro" id="IPR001638">
    <property type="entry name" value="Solute-binding_3/MltF_N"/>
</dbReference>
<dbReference type="CDD" id="cd13703">
    <property type="entry name" value="PBP2_HisJ_LAO"/>
    <property type="match status" value="1"/>
</dbReference>
<sequence length="267" mass="29253">MINRICHRTIKVGLFALVASAAMNVQAKIHTIRFAVDPTYPPFESKQPDGKLVGFDIDLGNAICHQLQAKCVWKESNFDTMIPALKARKFDAILSDMGITDARLKEINFSIPIYNTPIRLVARKGEHLEPTAQSLKGLRVGVEQGTIQETYAKANWQSHGVEVVSYADQSQVESDLINGRIDALFTDAVQAQFGFLSKPEAKNFALTGKAVSAEGLVGPTAIGLRKGDKNLKTAIDKALVTLAKSGKLTKIEKKYFTTNVIVIPQNK</sequence>
<evidence type="ECO:0000256" key="6">
    <source>
        <dbReference type="RuleBase" id="RU003744"/>
    </source>
</evidence>
<dbReference type="InterPro" id="IPR005768">
    <property type="entry name" value="Lys_Arg_Orn-bd"/>
</dbReference>
<dbReference type="PANTHER" id="PTHR35936">
    <property type="entry name" value="MEMBRANE-BOUND LYTIC MUREIN TRANSGLYCOSYLASE F"/>
    <property type="match status" value="1"/>
</dbReference>
<dbReference type="RefSeq" id="WP_131911348.1">
    <property type="nucleotide sequence ID" value="NZ_OU594967.1"/>
</dbReference>
<keyword evidence="4 7" id="KW-0732">Signal</keyword>
<evidence type="ECO:0000259" key="8">
    <source>
        <dbReference type="SMART" id="SM00062"/>
    </source>
</evidence>
<keyword evidence="3" id="KW-0813">Transport</keyword>
<comment type="similarity">
    <text evidence="2 6">Belongs to the bacterial solute-binding protein 3 family.</text>
</comment>
<name>A0A4R1KAG8_9GAMM</name>
<dbReference type="NCBIfam" id="TIGR01096">
    <property type="entry name" value="3A0103s03R"/>
    <property type="match status" value="1"/>
</dbReference>
<gene>
    <name evidence="9" type="ORF">EV690_0486</name>
</gene>
<dbReference type="Proteomes" id="UP000295565">
    <property type="component" value="Unassembled WGS sequence"/>
</dbReference>
<feature type="chain" id="PRO_5020822388" evidence="7">
    <location>
        <begin position="28"/>
        <end position="267"/>
    </location>
</feature>
<comment type="caution">
    <text evidence="9">The sequence shown here is derived from an EMBL/GenBank/DDBJ whole genome shotgun (WGS) entry which is preliminary data.</text>
</comment>
<dbReference type="PROSITE" id="PS01039">
    <property type="entry name" value="SBP_BACTERIAL_3"/>
    <property type="match status" value="1"/>
</dbReference>
<evidence type="ECO:0000256" key="1">
    <source>
        <dbReference type="ARBA" id="ARBA00004418"/>
    </source>
</evidence>
<accession>A0A4R1KAG8</accession>
<comment type="subcellular location">
    <subcellularLocation>
        <location evidence="1">Periplasm</location>
    </subcellularLocation>
</comment>
<reference evidence="9 10" key="1">
    <citation type="submission" date="2019-03" db="EMBL/GenBank/DDBJ databases">
        <title>Genomic Encyclopedia of Type Strains, Phase IV (KMG-IV): sequencing the most valuable type-strain genomes for metagenomic binning, comparative biology and taxonomic classification.</title>
        <authorList>
            <person name="Goeker M."/>
        </authorList>
    </citation>
    <scope>NUCLEOTIDE SEQUENCE [LARGE SCALE GENOMIC DNA]</scope>
    <source>
        <strain evidence="9 10">DSM 18577</strain>
    </source>
</reference>
<dbReference type="Pfam" id="PF00497">
    <property type="entry name" value="SBP_bac_3"/>
    <property type="match status" value="1"/>
</dbReference>
<evidence type="ECO:0000256" key="2">
    <source>
        <dbReference type="ARBA" id="ARBA00010333"/>
    </source>
</evidence>
<dbReference type="SMART" id="SM00062">
    <property type="entry name" value="PBPb"/>
    <property type="match status" value="1"/>
</dbReference>
<dbReference type="OrthoDB" id="9768183at2"/>
<dbReference type="SUPFAM" id="SSF53850">
    <property type="entry name" value="Periplasmic binding protein-like II"/>
    <property type="match status" value="1"/>
</dbReference>
<evidence type="ECO:0000313" key="9">
    <source>
        <dbReference type="EMBL" id="TCK61488.1"/>
    </source>
</evidence>
<dbReference type="AlphaFoldDB" id="A0A4R1KAG8"/>
<evidence type="ECO:0000256" key="4">
    <source>
        <dbReference type="ARBA" id="ARBA00022729"/>
    </source>
</evidence>
<dbReference type="EMBL" id="SMGD01000005">
    <property type="protein sequence ID" value="TCK61488.1"/>
    <property type="molecule type" value="Genomic_DNA"/>
</dbReference>
<evidence type="ECO:0000256" key="3">
    <source>
        <dbReference type="ARBA" id="ARBA00022448"/>
    </source>
</evidence>
<feature type="domain" description="Solute-binding protein family 3/N-terminal" evidence="8">
    <location>
        <begin position="31"/>
        <end position="259"/>
    </location>
</feature>
<proteinExistence type="inferred from homology"/>
<dbReference type="Gene3D" id="3.40.190.10">
    <property type="entry name" value="Periplasmic binding protein-like II"/>
    <property type="match status" value="2"/>
</dbReference>
<dbReference type="GO" id="GO:0030288">
    <property type="term" value="C:outer membrane-bounded periplasmic space"/>
    <property type="evidence" value="ECO:0007669"/>
    <property type="project" value="InterPro"/>
</dbReference>
<keyword evidence="5" id="KW-0574">Periplasm</keyword>
<protein>
    <submittedName>
        <fullName evidence="9">Lysine/arginine/ornithine transport system substrate-binding protein</fullName>
    </submittedName>
</protein>
<evidence type="ECO:0000256" key="7">
    <source>
        <dbReference type="SAM" id="SignalP"/>
    </source>
</evidence>
<evidence type="ECO:0000313" key="10">
    <source>
        <dbReference type="Proteomes" id="UP000295565"/>
    </source>
</evidence>
<dbReference type="InterPro" id="IPR018313">
    <property type="entry name" value="SBP_3_CS"/>
</dbReference>
<dbReference type="PANTHER" id="PTHR35936:SF13">
    <property type="entry name" value="HISTIDINE-BINDING PERIPLASMIC PROTEIN"/>
    <property type="match status" value="1"/>
</dbReference>
<evidence type="ECO:0000256" key="5">
    <source>
        <dbReference type="ARBA" id="ARBA00022764"/>
    </source>
</evidence>
<keyword evidence="10" id="KW-1185">Reference proteome</keyword>
<organism evidence="9 10">
    <name type="scientific">Celerinatantimonas diazotrophica</name>
    <dbReference type="NCBI Taxonomy" id="412034"/>
    <lineage>
        <taxon>Bacteria</taxon>
        <taxon>Pseudomonadati</taxon>
        <taxon>Pseudomonadota</taxon>
        <taxon>Gammaproteobacteria</taxon>
        <taxon>Celerinatantimonadaceae</taxon>
        <taxon>Celerinatantimonas</taxon>
    </lineage>
</organism>